<feature type="transmembrane region" description="Helical" evidence="2">
    <location>
        <begin position="440"/>
        <end position="463"/>
    </location>
</feature>
<name>A0A8E2B3J8_9APHY</name>
<reference evidence="3 4" key="1">
    <citation type="submission" date="2016-07" db="EMBL/GenBank/DDBJ databases">
        <title>Draft genome of the white-rot fungus Obba rivulosa 3A-2.</title>
        <authorList>
            <consortium name="DOE Joint Genome Institute"/>
            <person name="Miettinen O."/>
            <person name="Riley R."/>
            <person name="Acob R."/>
            <person name="Barry K."/>
            <person name="Cullen D."/>
            <person name="De Vries R."/>
            <person name="Hainaut M."/>
            <person name="Hatakka A."/>
            <person name="Henrissat B."/>
            <person name="Hilden K."/>
            <person name="Kuo R."/>
            <person name="Labutti K."/>
            <person name="Lipzen A."/>
            <person name="Makela M.R."/>
            <person name="Sandor L."/>
            <person name="Spatafora J.W."/>
            <person name="Grigoriev I.V."/>
            <person name="Hibbett D.S."/>
        </authorList>
    </citation>
    <scope>NUCLEOTIDE SEQUENCE [LARGE SCALE GENOMIC DNA]</scope>
    <source>
        <strain evidence="3 4">3A-2</strain>
    </source>
</reference>
<evidence type="ECO:0000256" key="1">
    <source>
        <dbReference type="SAM" id="MobiDB-lite"/>
    </source>
</evidence>
<evidence type="ECO:0000256" key="2">
    <source>
        <dbReference type="SAM" id="Phobius"/>
    </source>
</evidence>
<keyword evidence="4" id="KW-1185">Reference proteome</keyword>
<keyword evidence="2" id="KW-0472">Membrane</keyword>
<accession>A0A8E2B3J8</accession>
<dbReference type="OrthoDB" id="3208379at2759"/>
<feature type="compositionally biased region" description="Polar residues" evidence="1">
    <location>
        <begin position="1"/>
        <end position="12"/>
    </location>
</feature>
<keyword evidence="2" id="KW-1133">Transmembrane helix</keyword>
<feature type="transmembrane region" description="Helical" evidence="2">
    <location>
        <begin position="350"/>
        <end position="371"/>
    </location>
</feature>
<organism evidence="3 4">
    <name type="scientific">Obba rivulosa</name>
    <dbReference type="NCBI Taxonomy" id="1052685"/>
    <lineage>
        <taxon>Eukaryota</taxon>
        <taxon>Fungi</taxon>
        <taxon>Dikarya</taxon>
        <taxon>Basidiomycota</taxon>
        <taxon>Agaricomycotina</taxon>
        <taxon>Agaricomycetes</taxon>
        <taxon>Polyporales</taxon>
        <taxon>Gelatoporiaceae</taxon>
        <taxon>Obba</taxon>
    </lineage>
</organism>
<feature type="transmembrane region" description="Helical" evidence="2">
    <location>
        <begin position="402"/>
        <end position="428"/>
    </location>
</feature>
<proteinExistence type="predicted"/>
<gene>
    <name evidence="3" type="ORF">OBBRIDRAFT_581861</name>
</gene>
<dbReference type="EMBL" id="KV722399">
    <property type="protein sequence ID" value="OCH90690.1"/>
    <property type="molecule type" value="Genomic_DNA"/>
</dbReference>
<feature type="transmembrane region" description="Helical" evidence="2">
    <location>
        <begin position="324"/>
        <end position="344"/>
    </location>
</feature>
<evidence type="ECO:0000313" key="4">
    <source>
        <dbReference type="Proteomes" id="UP000250043"/>
    </source>
</evidence>
<protein>
    <submittedName>
        <fullName evidence="3">Uncharacterized protein</fullName>
    </submittedName>
</protein>
<keyword evidence="2" id="KW-0812">Transmembrane</keyword>
<sequence>MSSTMPTRVECSSSDRDQRHDSKSCETGCASTHSDGAPRSLLNLSESRQGLPDGWTMCVHPRGSVYFRQRKHILVTDEDIRDPDILEKVATHGVRATVLGLPSDVELHVHDTSAAPLILYIRHDQQIASYEAEKLTDAAIRGATIPQLVRQRRLYWTYVHHHPVHIPFPEVALIEARSAIRSYQLEYLHWGRRMVAPFSKVECGELLQMTDSFQEERTPTATSFVAWILRQIYSFRIVDGYGHMTHGQLGHFRRTLTQPPEIDMHLSTGSRVFLAFLTNVVFLGIPNTYLEHVQGASVFRGRLSSMQENWESFTKQLIQEYSDFILVSTVLLSATMGMLAVPNVEQTTKVFALISIFASLGSIAIGVFFTWRHQRHEQMPEANTFAYIHNAKNNALGLPGHAILLSLPPVLLVWSLIAFTIAVVAYTLETVTGGAKTDVASTWITVVVFILVCGAVFAGLYTFTIIWKWQSKQVWTSRCMELSNEDMLRRTKQ</sequence>
<evidence type="ECO:0000313" key="3">
    <source>
        <dbReference type="EMBL" id="OCH90690.1"/>
    </source>
</evidence>
<dbReference type="AlphaFoldDB" id="A0A8E2B3J8"/>
<dbReference type="Proteomes" id="UP000250043">
    <property type="component" value="Unassembled WGS sequence"/>
</dbReference>
<feature type="compositionally biased region" description="Basic and acidic residues" evidence="1">
    <location>
        <begin position="13"/>
        <end position="24"/>
    </location>
</feature>
<feature type="region of interest" description="Disordered" evidence="1">
    <location>
        <begin position="1"/>
        <end position="40"/>
    </location>
</feature>